<evidence type="ECO:0000256" key="10">
    <source>
        <dbReference type="RuleBase" id="RU362053"/>
    </source>
</evidence>
<reference evidence="12 13" key="1">
    <citation type="submission" date="2020-08" db="EMBL/GenBank/DDBJ databases">
        <title>Genome public.</title>
        <authorList>
            <person name="Liu C."/>
            <person name="Sun Q."/>
        </authorList>
    </citation>
    <scope>NUCLEOTIDE SEQUENCE [LARGE SCALE GENOMIC DNA]</scope>
    <source>
        <strain evidence="12 13">NSJ-13</strain>
    </source>
</reference>
<evidence type="ECO:0000259" key="11">
    <source>
        <dbReference type="PROSITE" id="PS51918"/>
    </source>
</evidence>
<dbReference type="InterPro" id="IPR012838">
    <property type="entry name" value="PFL1_activating"/>
</dbReference>
<evidence type="ECO:0000256" key="6">
    <source>
        <dbReference type="ARBA" id="ARBA00022723"/>
    </source>
</evidence>
<keyword evidence="10" id="KW-0963">Cytoplasm</keyword>
<evidence type="ECO:0000256" key="9">
    <source>
        <dbReference type="ARBA" id="ARBA00023014"/>
    </source>
</evidence>
<dbReference type="CDD" id="cd01335">
    <property type="entry name" value="Radical_SAM"/>
    <property type="match status" value="1"/>
</dbReference>
<keyword evidence="8 10" id="KW-0408">Iron</keyword>
<keyword evidence="4 10" id="KW-0004">4Fe-4S</keyword>
<dbReference type="Pfam" id="PF04055">
    <property type="entry name" value="Radical_SAM"/>
    <property type="match status" value="1"/>
</dbReference>
<dbReference type="Gene3D" id="3.20.20.70">
    <property type="entry name" value="Aldolase class I"/>
    <property type="match status" value="1"/>
</dbReference>
<gene>
    <name evidence="12" type="primary">pflA</name>
    <name evidence="12" type="ORF">H8S40_08935</name>
</gene>
<dbReference type="PROSITE" id="PS51918">
    <property type="entry name" value="RADICAL_SAM"/>
    <property type="match status" value="1"/>
</dbReference>
<evidence type="ECO:0000256" key="2">
    <source>
        <dbReference type="ARBA" id="ARBA00009777"/>
    </source>
</evidence>
<keyword evidence="13" id="KW-1185">Reference proteome</keyword>
<dbReference type="NCBIfam" id="TIGR02493">
    <property type="entry name" value="PFLA"/>
    <property type="match status" value="1"/>
</dbReference>
<evidence type="ECO:0000313" key="13">
    <source>
        <dbReference type="Proteomes" id="UP000631576"/>
    </source>
</evidence>
<organism evidence="12 13">
    <name type="scientific">Ruminococcus hominis</name>
    <dbReference type="NCBI Taxonomy" id="2763065"/>
    <lineage>
        <taxon>Bacteria</taxon>
        <taxon>Bacillati</taxon>
        <taxon>Bacillota</taxon>
        <taxon>Clostridia</taxon>
        <taxon>Eubacteriales</taxon>
        <taxon>Oscillospiraceae</taxon>
        <taxon>Ruminococcus</taxon>
    </lineage>
</organism>
<dbReference type="EC" id="1.97.1.4" evidence="10"/>
<evidence type="ECO:0000313" key="12">
    <source>
        <dbReference type="EMBL" id="MBC5683688.1"/>
    </source>
</evidence>
<dbReference type="Proteomes" id="UP000631576">
    <property type="component" value="Unassembled WGS sequence"/>
</dbReference>
<evidence type="ECO:0000256" key="5">
    <source>
        <dbReference type="ARBA" id="ARBA00022691"/>
    </source>
</evidence>
<feature type="domain" description="Radical SAM core" evidence="11">
    <location>
        <begin position="18"/>
        <end position="246"/>
    </location>
</feature>
<evidence type="ECO:0000256" key="8">
    <source>
        <dbReference type="ARBA" id="ARBA00023004"/>
    </source>
</evidence>
<comment type="caution">
    <text evidence="12">The sequence shown here is derived from an EMBL/GenBank/DDBJ whole genome shotgun (WGS) entry which is preliminary data.</text>
</comment>
<dbReference type="GO" id="GO:0016829">
    <property type="term" value="F:lyase activity"/>
    <property type="evidence" value="ECO:0007669"/>
    <property type="project" value="UniProtKB-KW"/>
</dbReference>
<dbReference type="EMBL" id="JACOPE010000001">
    <property type="protein sequence ID" value="MBC5683688.1"/>
    <property type="molecule type" value="Genomic_DNA"/>
</dbReference>
<comment type="cofactor">
    <cofactor evidence="10">
        <name>[4Fe-4S] cluster</name>
        <dbReference type="ChEBI" id="CHEBI:49883"/>
    </cofactor>
    <text evidence="10">Binds 1 [4Fe-4S] cluster. The cluster is coordinated with 3 cysteines and an exchangeable S-adenosyl-L-methionine.</text>
</comment>
<keyword evidence="5 10" id="KW-0949">S-adenosyl-L-methionine</keyword>
<dbReference type="InterPro" id="IPR001989">
    <property type="entry name" value="Radical_activat_CS"/>
</dbReference>
<evidence type="ECO:0000256" key="1">
    <source>
        <dbReference type="ARBA" id="ARBA00003141"/>
    </source>
</evidence>
<keyword evidence="6 10" id="KW-0479">Metal-binding</keyword>
<keyword evidence="9 10" id="KW-0411">Iron-sulfur</keyword>
<dbReference type="RefSeq" id="WP_118738447.1">
    <property type="nucleotide sequence ID" value="NZ_JACOPE010000001.1"/>
</dbReference>
<comment type="function">
    <text evidence="1 10">Activation of pyruvate formate-lyase under anaerobic conditions by generation of an organic free radical, using S-adenosylmethionine and reduced flavodoxin as cosubstrates to produce 5'-deoxy-adenosine.</text>
</comment>
<dbReference type="SFLD" id="SFLDG01066">
    <property type="entry name" value="organic_radical-activating_enz"/>
    <property type="match status" value="1"/>
</dbReference>
<evidence type="ECO:0000256" key="3">
    <source>
        <dbReference type="ARBA" id="ARBA00021356"/>
    </source>
</evidence>
<dbReference type="InterPro" id="IPR013785">
    <property type="entry name" value="Aldolase_TIM"/>
</dbReference>
<dbReference type="InterPro" id="IPR012839">
    <property type="entry name" value="Organic_radical_activase"/>
</dbReference>
<dbReference type="InterPro" id="IPR034457">
    <property type="entry name" value="Organic_radical-activating"/>
</dbReference>
<accession>A0ABR7G9C7</accession>
<dbReference type="InterPro" id="IPR058240">
    <property type="entry name" value="rSAM_sf"/>
</dbReference>
<sequence length="246" mass="28353">MAEALKGYVHSLESFGSVDGPGVRYIIFLTGCAMRCQFCHNPDTWDMKKGTLYTTDELLEKAMKYRSYWKNDGGITVSGGEPLLQIDFLTELFRKAKANGIHTTLDTSGNPFTREEPFFSKFNELMKYTDLVMLDIKHIDDEQHKILTGCTNKNILDLARYLSDIKKPVWIRHVLVPERSDYDEYLIKLDEFIQTLDNVQKVEVLPYHTLGAYKWDELGYEYKLKGIDPPSVERVENANKLLHTGV</sequence>
<dbReference type="GO" id="GO:0043365">
    <property type="term" value="F:[formate-C-acetyltransferase]-activating enzyme activity"/>
    <property type="evidence" value="ECO:0007669"/>
    <property type="project" value="UniProtKB-EC"/>
</dbReference>
<dbReference type="PROSITE" id="PS01087">
    <property type="entry name" value="RADICAL_ACTIVATING"/>
    <property type="match status" value="1"/>
</dbReference>
<keyword evidence="12" id="KW-0670">Pyruvate</keyword>
<keyword evidence="12" id="KW-0456">Lyase</keyword>
<dbReference type="PIRSF" id="PIRSF000371">
    <property type="entry name" value="PFL_act_enz"/>
    <property type="match status" value="1"/>
</dbReference>
<dbReference type="SFLD" id="SFLDS00029">
    <property type="entry name" value="Radical_SAM"/>
    <property type="match status" value="1"/>
</dbReference>
<dbReference type="PANTHER" id="PTHR30352">
    <property type="entry name" value="PYRUVATE FORMATE-LYASE-ACTIVATING ENZYME"/>
    <property type="match status" value="1"/>
</dbReference>
<dbReference type="InterPro" id="IPR007197">
    <property type="entry name" value="rSAM"/>
</dbReference>
<evidence type="ECO:0000256" key="4">
    <source>
        <dbReference type="ARBA" id="ARBA00022485"/>
    </source>
</evidence>
<comment type="catalytic activity">
    <reaction evidence="10">
        <text>glycyl-[formate C-acetyltransferase] + reduced [flavodoxin] + S-adenosyl-L-methionine = glycin-2-yl radical-[formate C-acetyltransferase] + semiquinone [flavodoxin] + 5'-deoxyadenosine + L-methionine + H(+)</text>
        <dbReference type="Rhea" id="RHEA:19225"/>
        <dbReference type="Rhea" id="RHEA-COMP:10622"/>
        <dbReference type="Rhea" id="RHEA-COMP:12190"/>
        <dbReference type="Rhea" id="RHEA-COMP:12191"/>
        <dbReference type="Rhea" id="RHEA-COMP:14480"/>
        <dbReference type="ChEBI" id="CHEBI:15378"/>
        <dbReference type="ChEBI" id="CHEBI:17319"/>
        <dbReference type="ChEBI" id="CHEBI:29947"/>
        <dbReference type="ChEBI" id="CHEBI:32722"/>
        <dbReference type="ChEBI" id="CHEBI:57618"/>
        <dbReference type="ChEBI" id="CHEBI:57844"/>
        <dbReference type="ChEBI" id="CHEBI:59789"/>
        <dbReference type="ChEBI" id="CHEBI:140311"/>
        <dbReference type="EC" id="1.97.1.4"/>
    </reaction>
</comment>
<comment type="similarity">
    <text evidence="2 10">Belongs to the organic radical-activating enzymes family.</text>
</comment>
<name>A0ABR7G9C7_9FIRM</name>
<proteinExistence type="inferred from homology"/>
<keyword evidence="7 10" id="KW-0560">Oxidoreductase</keyword>
<comment type="subcellular location">
    <subcellularLocation>
        <location evidence="10">Cytoplasm</location>
    </subcellularLocation>
</comment>
<dbReference type="PANTHER" id="PTHR30352:SF5">
    <property type="entry name" value="PYRUVATE FORMATE-LYASE 1-ACTIVATING ENZYME"/>
    <property type="match status" value="1"/>
</dbReference>
<dbReference type="SUPFAM" id="SSF102114">
    <property type="entry name" value="Radical SAM enzymes"/>
    <property type="match status" value="1"/>
</dbReference>
<evidence type="ECO:0000256" key="7">
    <source>
        <dbReference type="ARBA" id="ARBA00023002"/>
    </source>
</evidence>
<protein>
    <recommendedName>
        <fullName evidence="3 10">Pyruvate formate-lyase-activating enzyme</fullName>
        <ecNumber evidence="10">1.97.1.4</ecNumber>
    </recommendedName>
</protein>